<dbReference type="InterPro" id="IPR012334">
    <property type="entry name" value="Pectin_lyas_fold"/>
</dbReference>
<evidence type="ECO:0000313" key="2">
    <source>
        <dbReference type="EMBL" id="XCM36131.1"/>
    </source>
</evidence>
<accession>A0AAU8JCW7</accession>
<dbReference type="SUPFAM" id="SSF51126">
    <property type="entry name" value="Pectin lyase-like"/>
    <property type="match status" value="3"/>
</dbReference>
<dbReference type="RefSeq" id="WP_354635088.1">
    <property type="nucleotide sequence ID" value="NZ_CP159837.1"/>
</dbReference>
<sequence length="896" mass="93120">MKYYLEKIVNLRLKIHLNTQRTILILSIFFIDLTCAAKAQIVPDATLPVNSLVTPQGNINQIDGGTKSGGNLFHSFETFSLTTGSEVFFNNALDIQNIFSRVTGNSISHIDGLIRANGTANLFLLNPNGIVFGPNAQLNIGGSFFASTAHQINFADGATFSSLPSDTTPLLTVTLPVGLQMGVNPGKIIVQGSGNNLSVDPNTGLILRNNRPIGLEVQDKTLALVSADIELNGGNLTSKGGRIELGGIGDRQTVGLNATDNGWDLGYSEVTDFRDIYLNAAASLDASGSGGGRIQIQGRNLWLRDGSAILSFTEGNQPGQNLTVRTTESIQLNGSNPLGFASLVGTGVDVNGSNNAGTVILESNNLTLSDGAAITTSTLGQGNGGDLSIRAADSVTFSGLDSNGRGSRLQMAVYRQATGNAGNLTLETTKLNLYDGAFISTATYGQGNAGDLTIRASESVTLSGLNAAYKSGSRLATSVESGTMGNGGNLLIETGQLTLSDRATITAYTNKQGNAGNLTIKTGQLTLSDRATITAYTYTQGNAGNLTIKTGQLALADGSQISAITFAAGNAGQLSITAETIELIGQTESRRTGLLASAIDGTENGTGTGAGGDVNIITDRLTIRDGATVSASNFHSRNLTPPGQGPAGSIEIQANSVLLDNEGIITAKAASGDQGNITVNASNIELRRGSTMITEATGLATGGNITINTDNLVALENSDINANAAQSFGGRVMIDANGIFGTAFRDEPTPKSDITATSALGAEFSGIVEINTEIDVTSGLIQLPENIVDATKQIDSSCRPGEQQSEFIVTGKGGIPPNPIDAMNDEATWIDLRPLGEFFSWEKIPNPVISAQSNLPLVEAQGWTINANGNMELVAKTPTATPNNLNLRPQEGCLVN</sequence>
<dbReference type="InterPro" id="IPR008638">
    <property type="entry name" value="FhaB/CdiA-like_TPS"/>
</dbReference>
<gene>
    <name evidence="2" type="ORF">ABWT76_004867</name>
</gene>
<dbReference type="NCBIfam" id="TIGR01901">
    <property type="entry name" value="adhes_NPXG"/>
    <property type="match status" value="1"/>
</dbReference>
<evidence type="ECO:0000259" key="1">
    <source>
        <dbReference type="SMART" id="SM00912"/>
    </source>
</evidence>
<proteinExistence type="predicted"/>
<dbReference type="SMART" id="SM00912">
    <property type="entry name" value="Haemagg_act"/>
    <property type="match status" value="1"/>
</dbReference>
<name>A0AAU8JCW7_9CYAN</name>
<dbReference type="Gene3D" id="2.160.20.10">
    <property type="entry name" value="Single-stranded right-handed beta-helix, Pectin lyase-like"/>
    <property type="match status" value="3"/>
</dbReference>
<dbReference type="InterPro" id="IPR011050">
    <property type="entry name" value="Pectin_lyase_fold/virulence"/>
</dbReference>
<dbReference type="AlphaFoldDB" id="A0AAU8JCW7"/>
<protein>
    <submittedName>
        <fullName evidence="2">S-layer family protein</fullName>
    </submittedName>
</protein>
<feature type="domain" description="Filamentous haemagglutinin FhaB/tRNA nuclease CdiA-like TPS" evidence="1">
    <location>
        <begin position="44"/>
        <end position="155"/>
    </location>
</feature>
<dbReference type="EMBL" id="CP159837">
    <property type="protein sequence ID" value="XCM36131.1"/>
    <property type="molecule type" value="Genomic_DNA"/>
</dbReference>
<reference evidence="2" key="1">
    <citation type="submission" date="2024-07" db="EMBL/GenBank/DDBJ databases">
        <authorList>
            <person name="Kim Y.J."/>
            <person name="Jeong J.Y."/>
        </authorList>
    </citation>
    <scope>NUCLEOTIDE SEQUENCE</scope>
    <source>
        <strain evidence="2">GIHE-MW2</strain>
    </source>
</reference>
<dbReference type="Pfam" id="PF05860">
    <property type="entry name" value="TPS"/>
    <property type="match status" value="1"/>
</dbReference>
<organism evidence="2">
    <name type="scientific">Planktothricoides raciborskii GIHE-MW2</name>
    <dbReference type="NCBI Taxonomy" id="2792601"/>
    <lineage>
        <taxon>Bacteria</taxon>
        <taxon>Bacillati</taxon>
        <taxon>Cyanobacteriota</taxon>
        <taxon>Cyanophyceae</taxon>
        <taxon>Oscillatoriophycideae</taxon>
        <taxon>Oscillatoriales</taxon>
        <taxon>Oscillatoriaceae</taxon>
        <taxon>Planktothricoides</taxon>
    </lineage>
</organism>